<evidence type="ECO:0000313" key="2">
    <source>
        <dbReference type="EMBL" id="CUQ12792.1"/>
    </source>
</evidence>
<gene>
    <name evidence="2" type="ORF">ERS852558_01893</name>
</gene>
<organism evidence="2 3">
    <name type="scientific">Bacteroides caccae</name>
    <dbReference type="NCBI Taxonomy" id="47678"/>
    <lineage>
        <taxon>Bacteria</taxon>
        <taxon>Pseudomonadati</taxon>
        <taxon>Bacteroidota</taxon>
        <taxon>Bacteroidia</taxon>
        <taxon>Bacteroidales</taxon>
        <taxon>Bacteroidaceae</taxon>
        <taxon>Bacteroides</taxon>
    </lineage>
</organism>
<dbReference type="EMBL" id="CZBL01000007">
    <property type="protein sequence ID" value="CUQ12792.1"/>
    <property type="molecule type" value="Genomic_DNA"/>
</dbReference>
<sequence length="58" mass="6433">MKKLSLLLLLSVFVFCSCGDDDDDVKNEVVVSFENLLTEENSQFIADGTPNNQGIPRN</sequence>
<evidence type="ECO:0000256" key="1">
    <source>
        <dbReference type="SAM" id="SignalP"/>
    </source>
</evidence>
<accession>A0A174TSI0</accession>
<keyword evidence="1" id="KW-0732">Signal</keyword>
<feature type="chain" id="PRO_5008034171" evidence="1">
    <location>
        <begin position="20"/>
        <end position="58"/>
    </location>
</feature>
<dbReference type="Proteomes" id="UP000095725">
    <property type="component" value="Unassembled WGS sequence"/>
</dbReference>
<protein>
    <submittedName>
        <fullName evidence="2">Uncharacterized protein</fullName>
    </submittedName>
</protein>
<feature type="signal peptide" evidence="1">
    <location>
        <begin position="1"/>
        <end position="19"/>
    </location>
</feature>
<name>A0A174TSI0_9BACE</name>
<dbReference type="AlphaFoldDB" id="A0A174TSI0"/>
<proteinExistence type="predicted"/>
<reference evidence="2 3" key="1">
    <citation type="submission" date="2015-09" db="EMBL/GenBank/DDBJ databases">
        <authorList>
            <consortium name="Pathogen Informatics"/>
        </authorList>
    </citation>
    <scope>NUCLEOTIDE SEQUENCE [LARGE SCALE GENOMIC DNA]</scope>
    <source>
        <strain evidence="2 3">2789STDY5834946</strain>
    </source>
</reference>
<evidence type="ECO:0000313" key="3">
    <source>
        <dbReference type="Proteomes" id="UP000095725"/>
    </source>
</evidence>
<dbReference type="PROSITE" id="PS51257">
    <property type="entry name" value="PROKAR_LIPOPROTEIN"/>
    <property type="match status" value="1"/>
</dbReference>